<keyword evidence="4" id="KW-1185">Reference proteome</keyword>
<dbReference type="InterPro" id="IPR003736">
    <property type="entry name" value="PAAI_dom"/>
</dbReference>
<accession>A0A1I3EMJ9</accession>
<dbReference type="GO" id="GO:0061522">
    <property type="term" value="F:1,4-dihydroxy-2-naphthoyl-CoA thioesterase activity"/>
    <property type="evidence" value="ECO:0007669"/>
    <property type="project" value="TreeGrafter"/>
</dbReference>
<dbReference type="RefSeq" id="WP_177236182.1">
    <property type="nucleotide sequence ID" value="NZ_FOQH01000003.1"/>
</dbReference>
<dbReference type="InterPro" id="IPR029069">
    <property type="entry name" value="HotDog_dom_sf"/>
</dbReference>
<dbReference type="EMBL" id="FOQH01000003">
    <property type="protein sequence ID" value="SFI00197.1"/>
    <property type="molecule type" value="Genomic_DNA"/>
</dbReference>
<dbReference type="AlphaFoldDB" id="A0A1I3EMJ9"/>
<proteinExistence type="predicted"/>
<keyword evidence="1" id="KW-0378">Hydrolase</keyword>
<dbReference type="Gene3D" id="3.10.129.10">
    <property type="entry name" value="Hotdog Thioesterase"/>
    <property type="match status" value="1"/>
</dbReference>
<protein>
    <submittedName>
        <fullName evidence="3">Uncharacterized domain 1-containing protein</fullName>
    </submittedName>
</protein>
<organism evidence="3 4">
    <name type="scientific">Albimonas pacifica</name>
    <dbReference type="NCBI Taxonomy" id="1114924"/>
    <lineage>
        <taxon>Bacteria</taxon>
        <taxon>Pseudomonadati</taxon>
        <taxon>Pseudomonadota</taxon>
        <taxon>Alphaproteobacteria</taxon>
        <taxon>Rhodobacterales</taxon>
        <taxon>Paracoccaceae</taxon>
        <taxon>Albimonas</taxon>
    </lineage>
</organism>
<dbReference type="PANTHER" id="PTHR43240:SF1">
    <property type="entry name" value="BLR5584 PROTEIN"/>
    <property type="match status" value="1"/>
</dbReference>
<evidence type="ECO:0000259" key="2">
    <source>
        <dbReference type="Pfam" id="PF03061"/>
    </source>
</evidence>
<dbReference type="Pfam" id="PF03061">
    <property type="entry name" value="4HBT"/>
    <property type="match status" value="1"/>
</dbReference>
<name>A0A1I3EMJ9_9RHOB</name>
<gene>
    <name evidence="3" type="ORF">SAMN05216258_103476</name>
</gene>
<dbReference type="NCBIfam" id="TIGR00369">
    <property type="entry name" value="unchar_dom_1"/>
    <property type="match status" value="1"/>
</dbReference>
<evidence type="ECO:0000313" key="4">
    <source>
        <dbReference type="Proteomes" id="UP000199377"/>
    </source>
</evidence>
<dbReference type="SUPFAM" id="SSF54637">
    <property type="entry name" value="Thioesterase/thiol ester dehydrase-isomerase"/>
    <property type="match status" value="1"/>
</dbReference>
<evidence type="ECO:0000313" key="3">
    <source>
        <dbReference type="EMBL" id="SFI00197.1"/>
    </source>
</evidence>
<sequence length="132" mass="14164">MSDPNPFEGRALPPAAATLGHRFLSFDREAMTLTLGFEAREDFVNPMGVVQGGFLTAMIDDTMGPLVMALTGRAGATIDLSVQFLRGVQPGPVTTTARVTRMGRSVAFLEGHLKDSEGRMSVRATSSFFLRG</sequence>
<dbReference type="PANTHER" id="PTHR43240">
    <property type="entry name" value="1,4-DIHYDROXY-2-NAPHTHOYL-COA THIOESTERASE 1"/>
    <property type="match status" value="1"/>
</dbReference>
<dbReference type="STRING" id="1114924.SAMN05216258_103476"/>
<feature type="domain" description="Thioesterase" evidence="2">
    <location>
        <begin position="47"/>
        <end position="119"/>
    </location>
</feature>
<dbReference type="GO" id="GO:0005829">
    <property type="term" value="C:cytosol"/>
    <property type="evidence" value="ECO:0007669"/>
    <property type="project" value="TreeGrafter"/>
</dbReference>
<dbReference type="Proteomes" id="UP000199377">
    <property type="component" value="Unassembled WGS sequence"/>
</dbReference>
<evidence type="ECO:0000256" key="1">
    <source>
        <dbReference type="ARBA" id="ARBA00022801"/>
    </source>
</evidence>
<dbReference type="CDD" id="cd03443">
    <property type="entry name" value="PaaI_thioesterase"/>
    <property type="match status" value="1"/>
</dbReference>
<dbReference type="InterPro" id="IPR006683">
    <property type="entry name" value="Thioestr_dom"/>
</dbReference>
<reference evidence="3 4" key="1">
    <citation type="submission" date="2016-10" db="EMBL/GenBank/DDBJ databases">
        <authorList>
            <person name="de Groot N.N."/>
        </authorList>
    </citation>
    <scope>NUCLEOTIDE SEQUENCE [LARGE SCALE GENOMIC DNA]</scope>
    <source>
        <strain evidence="3 4">CGMCC 1.11030</strain>
    </source>
</reference>